<evidence type="ECO:0000313" key="1">
    <source>
        <dbReference type="EMBL" id="MBW2938806.1"/>
    </source>
</evidence>
<reference evidence="1" key="1">
    <citation type="submission" date="2021-07" db="EMBL/GenBank/DDBJ databases">
        <title>Aureisphaera sp. CAU 1614 isolated from sea sediment.</title>
        <authorList>
            <person name="Kim W."/>
        </authorList>
    </citation>
    <scope>NUCLEOTIDE SEQUENCE</scope>
    <source>
        <strain evidence="1">CAU 1614</strain>
    </source>
</reference>
<comment type="caution">
    <text evidence="1">The sequence shown here is derived from an EMBL/GenBank/DDBJ whole genome shotgun (WGS) entry which is preliminary data.</text>
</comment>
<protein>
    <submittedName>
        <fullName evidence="1">Uncharacterized protein</fullName>
    </submittedName>
</protein>
<dbReference type="InterPro" id="IPR046578">
    <property type="entry name" value="DUF6638"/>
</dbReference>
<dbReference type="Proteomes" id="UP001138686">
    <property type="component" value="Unassembled WGS sequence"/>
</dbReference>
<dbReference type="EMBL" id="JAHWDP010000005">
    <property type="protein sequence ID" value="MBW2938806.1"/>
    <property type="molecule type" value="Genomic_DNA"/>
</dbReference>
<accession>A0A9X1K0V3</accession>
<name>A0A9X1K0V3_9FLAO</name>
<dbReference type="Pfam" id="PF20343">
    <property type="entry name" value="DUF6638"/>
    <property type="match status" value="1"/>
</dbReference>
<dbReference type="AlphaFoldDB" id="A0A9X1K0V3"/>
<keyword evidence="2" id="KW-1185">Reference proteome</keyword>
<sequence>MDKLKAAGLFGGALVPVSGSLAKRYNDCLALLGMQPTKLTSFSIDAMGWSPEIAEEMKEPFYLNLGEANSNAIIVSPMQEGKPVHNPFHSFDRNIMEAIFAAYPQEIRDITKDAAICVQLDQNIDAYYAPFDLLQYKKITLSFTITHDLQNKQKEQKELVATFHEGNNFIDLQLHEKLLESAKSYGDLRHRKLQLEPIVLDIGSFYTKAFGGIFVLRDFITDIIVFEDLEIFQKAIKDTVHDVTLFHVSHNELTSTLVNHLIADFDIKKAAKTERYARIKKQFFIENFSDFDHPIKEVLDSPFLFKKYINELDEETQKKILSVEIYNQRKIVERELNISDVVALEYTKALLEPHSSLEEEQKELIWRLLTEMIPKDPLYLYWYNKEEFYKAFKTWPESYQDWVIDCILEHNKKDQP</sequence>
<proteinExistence type="predicted"/>
<evidence type="ECO:0000313" key="2">
    <source>
        <dbReference type="Proteomes" id="UP001138686"/>
    </source>
</evidence>
<organism evidence="1 2">
    <name type="scientific">Halomarinibacterium sedimenti</name>
    <dbReference type="NCBI Taxonomy" id="2857106"/>
    <lineage>
        <taxon>Bacteria</taxon>
        <taxon>Pseudomonadati</taxon>
        <taxon>Bacteroidota</taxon>
        <taxon>Flavobacteriia</taxon>
        <taxon>Flavobacteriales</taxon>
        <taxon>Flavobacteriaceae</taxon>
        <taxon>Halomarinibacterium</taxon>
    </lineage>
</organism>
<gene>
    <name evidence="1" type="ORF">KXJ69_11855</name>
</gene>